<keyword evidence="2" id="KW-1003">Cell membrane</keyword>
<proteinExistence type="predicted"/>
<dbReference type="EMBL" id="BARS01005912">
    <property type="protein sequence ID" value="GAF80565.1"/>
    <property type="molecule type" value="Genomic_DNA"/>
</dbReference>
<feature type="non-terminal residue" evidence="9">
    <location>
        <position position="310"/>
    </location>
</feature>
<evidence type="ECO:0000256" key="8">
    <source>
        <dbReference type="SAM" id="Phobius"/>
    </source>
</evidence>
<accession>X0TWS0</accession>
<dbReference type="PANTHER" id="PTHR33908:SF11">
    <property type="entry name" value="MEMBRANE PROTEIN"/>
    <property type="match status" value="1"/>
</dbReference>
<dbReference type="AlphaFoldDB" id="X0TWS0"/>
<feature type="transmembrane region" description="Helical" evidence="8">
    <location>
        <begin position="184"/>
        <end position="201"/>
    </location>
</feature>
<feature type="transmembrane region" description="Helical" evidence="8">
    <location>
        <begin position="252"/>
        <end position="272"/>
    </location>
</feature>
<gene>
    <name evidence="9" type="ORF">S01H1_11591</name>
</gene>
<evidence type="ECO:0000256" key="7">
    <source>
        <dbReference type="ARBA" id="ARBA00023136"/>
    </source>
</evidence>
<dbReference type="GO" id="GO:0005886">
    <property type="term" value="C:plasma membrane"/>
    <property type="evidence" value="ECO:0007669"/>
    <property type="project" value="UniProtKB-SubCell"/>
</dbReference>
<comment type="subcellular location">
    <subcellularLocation>
        <location evidence="1">Cell membrane</location>
        <topology evidence="1">Multi-pass membrane protein</topology>
    </subcellularLocation>
</comment>
<keyword evidence="7 8" id="KW-0472">Membrane</keyword>
<keyword evidence="6 8" id="KW-1133">Transmembrane helix</keyword>
<feature type="transmembrane region" description="Helical" evidence="8">
    <location>
        <begin position="45"/>
        <end position="66"/>
    </location>
</feature>
<evidence type="ECO:0000313" key="9">
    <source>
        <dbReference type="EMBL" id="GAF80565.1"/>
    </source>
</evidence>
<protein>
    <recommendedName>
        <fullName evidence="10">Glycosyltransferase RgtA/B/C/D-like domain-containing protein</fullName>
    </recommendedName>
</protein>
<dbReference type="GO" id="GO:0016763">
    <property type="term" value="F:pentosyltransferase activity"/>
    <property type="evidence" value="ECO:0007669"/>
    <property type="project" value="TreeGrafter"/>
</dbReference>
<evidence type="ECO:0000256" key="3">
    <source>
        <dbReference type="ARBA" id="ARBA00022676"/>
    </source>
</evidence>
<feature type="transmembrane region" description="Helical" evidence="8">
    <location>
        <begin position="133"/>
        <end position="152"/>
    </location>
</feature>
<evidence type="ECO:0008006" key="10">
    <source>
        <dbReference type="Google" id="ProtNLM"/>
    </source>
</evidence>
<comment type="caution">
    <text evidence="9">The sequence shown here is derived from an EMBL/GenBank/DDBJ whole genome shotgun (WGS) entry which is preliminary data.</text>
</comment>
<sequence length="310" mass="34181">MINLPTRRKVDITMAERTIELLRKYARPAFRGDRRRRLENMNRTWLLYLGVFVASAAFFSAFWMLAPASIVPPAATDYVRHYAPVAENLLAGQGLTDRFGKPAMWFPPGYSCLLAGSFHIADLLGVSHLSASFALGVVLHALVATLLALIVAQLWDVWASLAVAVLWTCHPLTLALIPMVGSELPYALFLLVAVVFFWIGAYGEKIRFLQLGLAGGFLGLAALFRAIALPLPFVMTALLLTRLKGISWRWRLTGAGVFFAAVLAVVSPWEIWMYRQSGRVYPISNHGLASAIDGLTWARPSEIRASLSVP</sequence>
<feature type="transmembrane region" description="Helical" evidence="8">
    <location>
        <begin position="158"/>
        <end position="177"/>
    </location>
</feature>
<keyword evidence="5 8" id="KW-0812">Transmembrane</keyword>
<keyword evidence="4" id="KW-0808">Transferase</keyword>
<evidence type="ECO:0000256" key="1">
    <source>
        <dbReference type="ARBA" id="ARBA00004651"/>
    </source>
</evidence>
<feature type="transmembrane region" description="Helical" evidence="8">
    <location>
        <begin position="213"/>
        <end position="240"/>
    </location>
</feature>
<dbReference type="GO" id="GO:0008610">
    <property type="term" value="P:lipid biosynthetic process"/>
    <property type="evidence" value="ECO:0007669"/>
    <property type="project" value="UniProtKB-ARBA"/>
</dbReference>
<evidence type="ECO:0000256" key="2">
    <source>
        <dbReference type="ARBA" id="ARBA00022475"/>
    </source>
</evidence>
<evidence type="ECO:0000256" key="4">
    <source>
        <dbReference type="ARBA" id="ARBA00022679"/>
    </source>
</evidence>
<organism evidence="9">
    <name type="scientific">marine sediment metagenome</name>
    <dbReference type="NCBI Taxonomy" id="412755"/>
    <lineage>
        <taxon>unclassified sequences</taxon>
        <taxon>metagenomes</taxon>
        <taxon>ecological metagenomes</taxon>
    </lineage>
</organism>
<name>X0TWS0_9ZZZZ</name>
<evidence type="ECO:0000256" key="6">
    <source>
        <dbReference type="ARBA" id="ARBA00022989"/>
    </source>
</evidence>
<dbReference type="InterPro" id="IPR050297">
    <property type="entry name" value="LipidA_mod_glycosyltrf_83"/>
</dbReference>
<evidence type="ECO:0000256" key="5">
    <source>
        <dbReference type="ARBA" id="ARBA00022692"/>
    </source>
</evidence>
<dbReference type="PANTHER" id="PTHR33908">
    <property type="entry name" value="MANNOSYLTRANSFERASE YKCB-RELATED"/>
    <property type="match status" value="1"/>
</dbReference>
<keyword evidence="3" id="KW-0328">Glycosyltransferase</keyword>
<reference evidence="9" key="1">
    <citation type="journal article" date="2014" name="Front. Microbiol.">
        <title>High frequency of phylogenetically diverse reductive dehalogenase-homologous genes in deep subseafloor sedimentary metagenomes.</title>
        <authorList>
            <person name="Kawai M."/>
            <person name="Futagami T."/>
            <person name="Toyoda A."/>
            <person name="Takaki Y."/>
            <person name="Nishi S."/>
            <person name="Hori S."/>
            <person name="Arai W."/>
            <person name="Tsubouchi T."/>
            <person name="Morono Y."/>
            <person name="Uchiyama I."/>
            <person name="Ito T."/>
            <person name="Fujiyama A."/>
            <person name="Inagaki F."/>
            <person name="Takami H."/>
        </authorList>
    </citation>
    <scope>NUCLEOTIDE SEQUENCE</scope>
    <source>
        <strain evidence="9">Expedition CK06-06</strain>
    </source>
</reference>